<gene>
    <name evidence="1" type="ORF">HP438_03315</name>
</gene>
<reference evidence="1 2" key="1">
    <citation type="submission" date="2020-05" db="EMBL/GenBank/DDBJ databases">
        <title>Genome Sequencing of Type Strains.</title>
        <authorList>
            <person name="Lemaire J.F."/>
            <person name="Inderbitzin P."/>
            <person name="Gregorio O.A."/>
            <person name="Collins S.B."/>
            <person name="Wespe N."/>
            <person name="Knight-Connoni V."/>
        </authorList>
    </citation>
    <scope>NUCLEOTIDE SEQUENCE [LARGE SCALE GENOMIC DNA]</scope>
    <source>
        <strain evidence="1 2">DSM 100049</strain>
    </source>
</reference>
<name>A0A7Y6B2X5_9SPHN</name>
<dbReference type="AlphaFoldDB" id="A0A7Y6B2X5"/>
<evidence type="ECO:0000313" key="1">
    <source>
        <dbReference type="EMBL" id="NUU46005.1"/>
    </source>
</evidence>
<evidence type="ECO:0000313" key="2">
    <source>
        <dbReference type="Proteomes" id="UP000536441"/>
    </source>
</evidence>
<accession>A0A7Y6B2X5</accession>
<proteinExistence type="predicted"/>
<sequence length="109" mass="11528">MATPIGGVRFEAGGRTRSLRFTTNALCMAEEALDKRVIEIATELEMGVGVRTLRTLFWAGGDDQQATMAQVGDLIDEIGVRKATELALDAFAAAFPVTEGKGGGEANPQ</sequence>
<dbReference type="EMBL" id="JABMCH010000050">
    <property type="protein sequence ID" value="NUU46005.1"/>
    <property type="molecule type" value="Genomic_DNA"/>
</dbReference>
<keyword evidence="2" id="KW-1185">Reference proteome</keyword>
<organism evidence="1 2">
    <name type="scientific">Sphingomonas zeae</name>
    <dbReference type="NCBI Taxonomy" id="1646122"/>
    <lineage>
        <taxon>Bacteria</taxon>
        <taxon>Pseudomonadati</taxon>
        <taxon>Pseudomonadota</taxon>
        <taxon>Alphaproteobacteria</taxon>
        <taxon>Sphingomonadales</taxon>
        <taxon>Sphingomonadaceae</taxon>
        <taxon>Sphingomonas</taxon>
    </lineage>
</organism>
<protein>
    <recommendedName>
        <fullName evidence="3">Gene transfer agent family protein</fullName>
    </recommendedName>
</protein>
<comment type="caution">
    <text evidence="1">The sequence shown here is derived from an EMBL/GenBank/DDBJ whole genome shotgun (WGS) entry which is preliminary data.</text>
</comment>
<dbReference type="RefSeq" id="WP_175310784.1">
    <property type="nucleotide sequence ID" value="NZ_CBCRYR010000041.1"/>
</dbReference>
<dbReference type="Proteomes" id="UP000536441">
    <property type="component" value="Unassembled WGS sequence"/>
</dbReference>
<evidence type="ECO:0008006" key="3">
    <source>
        <dbReference type="Google" id="ProtNLM"/>
    </source>
</evidence>